<evidence type="ECO:0000313" key="1">
    <source>
        <dbReference type="EMBL" id="PIY71674.1"/>
    </source>
</evidence>
<dbReference type="AlphaFoldDB" id="A0A2M7QH71"/>
<dbReference type="EMBL" id="PFLI01000171">
    <property type="protein sequence ID" value="PIY71674.1"/>
    <property type="molecule type" value="Genomic_DNA"/>
</dbReference>
<gene>
    <name evidence="1" type="ORF">COY87_04940</name>
</gene>
<dbReference type="Gene3D" id="3.90.1140.10">
    <property type="entry name" value="Cyclic phosphodiesterase"/>
    <property type="match status" value="1"/>
</dbReference>
<name>A0A2M7QH71_9BACT</name>
<sequence>MKITAHQQNQIKVIDEIGQQIKKNSLRFSTVSPIDDYENDPRISLTNVHFPNEKLTKIIQNAFINPLIKIHPNHYFYSNDSLHMTIKNIRVVSNPPQFTQCDVKHAKNIFQDVIPKHNKFYVYFYRLMLFPHNLSLIGTTDPELNKIVLDLDNRLKKANIPDDKQYVNSQFSFPTLPSFVLLHQLLMNLLKKLKNCLNT</sequence>
<protein>
    <submittedName>
        <fullName evidence="1">Uncharacterized protein</fullName>
    </submittedName>
</protein>
<reference evidence="2" key="1">
    <citation type="submission" date="2017-09" db="EMBL/GenBank/DDBJ databases">
        <title>Depth-based differentiation of microbial function through sediment-hosted aquifers and enrichment of novel symbionts in the deep terrestrial subsurface.</title>
        <authorList>
            <person name="Probst A.J."/>
            <person name="Ladd B."/>
            <person name="Jarett J.K."/>
            <person name="Geller-Mcgrath D.E."/>
            <person name="Sieber C.M.K."/>
            <person name="Emerson J.B."/>
            <person name="Anantharaman K."/>
            <person name="Thomas B.C."/>
            <person name="Malmstrom R."/>
            <person name="Stieglmeier M."/>
            <person name="Klingl A."/>
            <person name="Woyke T."/>
            <person name="Ryan C.M."/>
            <person name="Banfield J.F."/>
        </authorList>
    </citation>
    <scope>NUCLEOTIDE SEQUENCE [LARGE SCALE GENOMIC DNA]</scope>
</reference>
<proteinExistence type="predicted"/>
<dbReference type="Proteomes" id="UP000229401">
    <property type="component" value="Unassembled WGS sequence"/>
</dbReference>
<evidence type="ECO:0000313" key="2">
    <source>
        <dbReference type="Proteomes" id="UP000229401"/>
    </source>
</evidence>
<comment type="caution">
    <text evidence="1">The sequence shown here is derived from an EMBL/GenBank/DDBJ whole genome shotgun (WGS) entry which is preliminary data.</text>
</comment>
<organism evidence="1 2">
    <name type="scientific">Candidatus Roizmanbacteria bacterium CG_4_10_14_0_8_um_filter_33_9</name>
    <dbReference type="NCBI Taxonomy" id="1974826"/>
    <lineage>
        <taxon>Bacteria</taxon>
        <taxon>Candidatus Roizmaniibacteriota</taxon>
    </lineage>
</organism>
<accession>A0A2M7QH71</accession>